<feature type="chain" id="PRO_5045058136" evidence="1">
    <location>
        <begin position="19"/>
        <end position="369"/>
    </location>
</feature>
<organism evidence="3 4">
    <name type="scientific">Pedobacter albus</name>
    <dbReference type="NCBI Taxonomy" id="3113905"/>
    <lineage>
        <taxon>Bacteria</taxon>
        <taxon>Pseudomonadati</taxon>
        <taxon>Bacteroidota</taxon>
        <taxon>Sphingobacteriia</taxon>
        <taxon>Sphingobacteriales</taxon>
        <taxon>Sphingobacteriaceae</taxon>
        <taxon>Pedobacter</taxon>
    </lineage>
</organism>
<dbReference type="Gene3D" id="3.90.226.10">
    <property type="entry name" value="2-enoyl-CoA Hydratase, Chain A, domain 1"/>
    <property type="match status" value="1"/>
</dbReference>
<evidence type="ECO:0000256" key="1">
    <source>
        <dbReference type="SAM" id="SignalP"/>
    </source>
</evidence>
<keyword evidence="4" id="KW-1185">Reference proteome</keyword>
<evidence type="ECO:0000259" key="2">
    <source>
        <dbReference type="SMART" id="SM00245"/>
    </source>
</evidence>
<protein>
    <submittedName>
        <fullName evidence="3">S41 family peptidase</fullName>
    </submittedName>
</protein>
<dbReference type="Proteomes" id="UP001336835">
    <property type="component" value="Unassembled WGS sequence"/>
</dbReference>
<dbReference type="InterPro" id="IPR029045">
    <property type="entry name" value="ClpP/crotonase-like_dom_sf"/>
</dbReference>
<dbReference type="SUPFAM" id="SSF52096">
    <property type="entry name" value="ClpP/crotonase"/>
    <property type="match status" value="1"/>
</dbReference>
<name>A0ABU7I3X6_9SPHI</name>
<keyword evidence="1" id="KW-0732">Signal</keyword>
<evidence type="ECO:0000313" key="4">
    <source>
        <dbReference type="Proteomes" id="UP001336835"/>
    </source>
</evidence>
<dbReference type="PANTHER" id="PTHR32060:SF22">
    <property type="entry name" value="CARBOXYL-TERMINAL-PROCESSING PEPTIDASE 3, CHLOROPLASTIC"/>
    <property type="match status" value="1"/>
</dbReference>
<dbReference type="RefSeq" id="WP_330106531.1">
    <property type="nucleotide sequence ID" value="NZ_JAZDQT010000001.1"/>
</dbReference>
<evidence type="ECO:0000313" key="3">
    <source>
        <dbReference type="EMBL" id="MEE1944155.1"/>
    </source>
</evidence>
<dbReference type="SMART" id="SM00245">
    <property type="entry name" value="TSPc"/>
    <property type="match status" value="1"/>
</dbReference>
<dbReference type="Pfam" id="PF03572">
    <property type="entry name" value="Peptidase_S41"/>
    <property type="match status" value="1"/>
</dbReference>
<comment type="caution">
    <text evidence="3">The sequence shown here is derived from an EMBL/GenBank/DDBJ whole genome shotgun (WGS) entry which is preliminary data.</text>
</comment>
<gene>
    <name evidence="3" type="ORF">VRU48_03480</name>
</gene>
<feature type="signal peptide" evidence="1">
    <location>
        <begin position="1"/>
        <end position="18"/>
    </location>
</feature>
<dbReference type="PANTHER" id="PTHR32060">
    <property type="entry name" value="TAIL-SPECIFIC PROTEASE"/>
    <property type="match status" value="1"/>
</dbReference>
<sequence length="369" mass="42094">MRNALILVCMLLATRLVAQDCNCTLNFNYTVEKVSKNYAGYNDKVNSSNLKEFNSFTQQLAEKAKTTNNVDTCYVLLRKWTNYFKDQHLRVQLDWRYREKYPEKLGQLNKHFAKFKVLPPPATDTLVNQTSIRQLSSQTLLISLPSFDYAEKKKVDSLIKKYEAELQTSPNWIIDIRGNMGGSDFTYSPFLPYLYTNPMATLASEYWATADNIAIYEQELNNKNLNKDAAGYIANIVSLMKKNIGKFVNPAGSDTALITLNKVYDYPKKVALLIDRNSASSSESFLLLAKQSKKVTVYGENSYGMLDYANYQYFDIPCDAYNLTIPISRSKRLPKNPIDNIGIAPDVRIDNAEKNKIKMIQSRLESANK</sequence>
<dbReference type="InterPro" id="IPR005151">
    <property type="entry name" value="Tail-specific_protease"/>
</dbReference>
<reference evidence="3 4" key="1">
    <citation type="submission" date="2024-01" db="EMBL/GenBank/DDBJ databases">
        <title>Pedobacter sp. nov., isolated from fresh soil.</title>
        <authorList>
            <person name="Le N.T.T."/>
        </authorList>
    </citation>
    <scope>NUCLEOTIDE SEQUENCE [LARGE SCALE GENOMIC DNA]</scope>
    <source>
        <strain evidence="3 4">KR3-3</strain>
    </source>
</reference>
<feature type="domain" description="Tail specific protease" evidence="2">
    <location>
        <begin position="152"/>
        <end position="350"/>
    </location>
</feature>
<dbReference type="EMBL" id="JAZDQT010000001">
    <property type="protein sequence ID" value="MEE1944155.1"/>
    <property type="molecule type" value="Genomic_DNA"/>
</dbReference>
<proteinExistence type="predicted"/>
<accession>A0ABU7I3X6</accession>